<dbReference type="UniPathway" id="UPA00219"/>
<dbReference type="RefSeq" id="WP_129047364.1">
    <property type="nucleotide sequence ID" value="NZ_SDHX01000001.1"/>
</dbReference>
<dbReference type="CDD" id="cd13123">
    <property type="entry name" value="MATE_MurJ_like"/>
    <property type="match status" value="1"/>
</dbReference>
<dbReference type="PANTHER" id="PTHR47019:SF1">
    <property type="entry name" value="LIPID II FLIPPASE MURJ"/>
    <property type="match status" value="1"/>
</dbReference>
<gene>
    <name evidence="10 12" type="primary">murJ</name>
    <name evidence="12" type="ORF">ESB00_09000</name>
</gene>
<keyword evidence="7 10" id="KW-0472">Membrane</keyword>
<keyword evidence="4 10" id="KW-0133">Cell shape</keyword>
<dbReference type="EMBL" id="SDHX01000001">
    <property type="protein sequence ID" value="RXK55997.1"/>
    <property type="molecule type" value="Genomic_DNA"/>
</dbReference>
<feature type="transmembrane region" description="Helical" evidence="10">
    <location>
        <begin position="282"/>
        <end position="300"/>
    </location>
</feature>
<evidence type="ECO:0000256" key="4">
    <source>
        <dbReference type="ARBA" id="ARBA00022960"/>
    </source>
</evidence>
<evidence type="ECO:0000313" key="12">
    <source>
        <dbReference type="EMBL" id="RXK55997.1"/>
    </source>
</evidence>
<keyword evidence="13" id="KW-1185">Reference proteome</keyword>
<protein>
    <recommendedName>
        <fullName evidence="10">Probable lipid II flippase MurJ</fullName>
    </recommendedName>
</protein>
<evidence type="ECO:0000256" key="7">
    <source>
        <dbReference type="ARBA" id="ARBA00023136"/>
    </source>
</evidence>
<feature type="transmembrane region" description="Helical" evidence="10">
    <location>
        <begin position="453"/>
        <end position="474"/>
    </location>
</feature>
<keyword evidence="5 10" id="KW-0573">Peptidoglycan synthesis</keyword>
<name>A0A4Q1CA83_9BACT</name>
<feature type="transmembrane region" description="Helical" evidence="10">
    <location>
        <begin position="171"/>
        <end position="189"/>
    </location>
</feature>
<comment type="caution">
    <text evidence="12">The sequence shown here is derived from an EMBL/GenBank/DDBJ whole genome shotgun (WGS) entry which is preliminary data.</text>
</comment>
<feature type="transmembrane region" description="Helical" evidence="10">
    <location>
        <begin position="195"/>
        <end position="218"/>
    </location>
</feature>
<feature type="transmembrane region" description="Helical" evidence="10">
    <location>
        <begin position="239"/>
        <end position="262"/>
    </location>
</feature>
<keyword evidence="6 10" id="KW-1133">Transmembrane helix</keyword>
<evidence type="ECO:0000256" key="9">
    <source>
        <dbReference type="ARBA" id="ARBA00061532"/>
    </source>
</evidence>
<dbReference type="InterPro" id="IPR051050">
    <property type="entry name" value="Lipid_II_flippase_MurJ/MviN"/>
</dbReference>
<dbReference type="PANTHER" id="PTHR47019">
    <property type="entry name" value="LIPID II FLIPPASE MURJ"/>
    <property type="match status" value="1"/>
</dbReference>
<feature type="transmembrane region" description="Helical" evidence="10">
    <location>
        <begin position="416"/>
        <end position="433"/>
    </location>
</feature>
<dbReference type="GO" id="GO:0015648">
    <property type="term" value="F:lipid-linked peptidoglycan transporter activity"/>
    <property type="evidence" value="ECO:0007669"/>
    <property type="project" value="UniProtKB-UniRule"/>
</dbReference>
<comment type="subcellular location">
    <subcellularLocation>
        <location evidence="1 10">Cell membrane</location>
        <topology evidence="1 10">Multi-pass membrane protein</topology>
    </subcellularLocation>
</comment>
<feature type="transmembrane region" description="Helical" evidence="10">
    <location>
        <begin position="130"/>
        <end position="159"/>
    </location>
</feature>
<evidence type="ECO:0000256" key="6">
    <source>
        <dbReference type="ARBA" id="ARBA00022989"/>
    </source>
</evidence>
<dbReference type="PIRSF" id="PIRSF002869">
    <property type="entry name" value="MviN"/>
    <property type="match status" value="1"/>
</dbReference>
<dbReference type="NCBIfam" id="TIGR01695">
    <property type="entry name" value="murJ_mviN"/>
    <property type="match status" value="1"/>
</dbReference>
<comment type="function">
    <text evidence="8 10 11">Involved in peptidoglycan biosynthesis. Transports lipid-linked peptidoglycan precursors from the inner to the outer leaflet of the cytoplasmic membrane.</text>
</comment>
<feature type="transmembrane region" description="Helical" evidence="10">
    <location>
        <begin position="357"/>
        <end position="379"/>
    </location>
</feature>
<comment type="pathway">
    <text evidence="10">Cell wall biogenesis; peptidoglycan biosynthesis.</text>
</comment>
<comment type="similarity">
    <text evidence="9 10 11">Belongs to the MurJ/MviN family.</text>
</comment>
<feature type="transmembrane region" description="Helical" evidence="10">
    <location>
        <begin position="486"/>
        <end position="507"/>
    </location>
</feature>
<evidence type="ECO:0000256" key="3">
    <source>
        <dbReference type="ARBA" id="ARBA00022692"/>
    </source>
</evidence>
<dbReference type="GO" id="GO:0009252">
    <property type="term" value="P:peptidoglycan biosynthetic process"/>
    <property type="evidence" value="ECO:0007669"/>
    <property type="project" value="UniProtKB-UniRule"/>
</dbReference>
<evidence type="ECO:0000256" key="5">
    <source>
        <dbReference type="ARBA" id="ARBA00022984"/>
    </source>
</evidence>
<proteinExistence type="inferred from homology"/>
<evidence type="ECO:0000256" key="10">
    <source>
        <dbReference type="HAMAP-Rule" id="MF_02078"/>
    </source>
</evidence>
<keyword evidence="10 11" id="KW-0813">Transport</keyword>
<dbReference type="GO" id="GO:0008360">
    <property type="term" value="P:regulation of cell shape"/>
    <property type="evidence" value="ECO:0007669"/>
    <property type="project" value="UniProtKB-UniRule"/>
</dbReference>
<reference evidence="12 13" key="1">
    <citation type="submission" date="2019-01" db="EMBL/GenBank/DDBJ databases">
        <title>Lacunisphaera sp. strain TWA-58.</title>
        <authorList>
            <person name="Chen W.-M."/>
        </authorList>
    </citation>
    <scope>NUCLEOTIDE SEQUENCE [LARGE SCALE GENOMIC DNA]</scope>
    <source>
        <strain evidence="12 13">TWA-58</strain>
    </source>
</reference>
<accession>A0A4Q1CA83</accession>
<evidence type="ECO:0000256" key="11">
    <source>
        <dbReference type="PIRNR" id="PIRNR002869"/>
    </source>
</evidence>
<evidence type="ECO:0000256" key="2">
    <source>
        <dbReference type="ARBA" id="ARBA00022475"/>
    </source>
</evidence>
<dbReference type="PRINTS" id="PR01806">
    <property type="entry name" value="VIRFACTRMVIN"/>
</dbReference>
<dbReference type="GO" id="GO:0034204">
    <property type="term" value="P:lipid translocation"/>
    <property type="evidence" value="ECO:0007669"/>
    <property type="project" value="TreeGrafter"/>
</dbReference>
<evidence type="ECO:0000313" key="13">
    <source>
        <dbReference type="Proteomes" id="UP000290218"/>
    </source>
</evidence>
<keyword evidence="2 10" id="KW-1003">Cell membrane</keyword>
<feature type="transmembrane region" description="Helical" evidence="10">
    <location>
        <begin position="321"/>
        <end position="337"/>
    </location>
</feature>
<dbReference type="GO" id="GO:0005886">
    <property type="term" value="C:plasma membrane"/>
    <property type="evidence" value="ECO:0007669"/>
    <property type="project" value="UniProtKB-SubCell"/>
</dbReference>
<dbReference type="HAMAP" id="MF_02078">
    <property type="entry name" value="MurJ_MviN"/>
    <property type="match status" value="1"/>
</dbReference>
<organism evidence="12 13">
    <name type="scientific">Oleiharenicola lentus</name>
    <dbReference type="NCBI Taxonomy" id="2508720"/>
    <lineage>
        <taxon>Bacteria</taxon>
        <taxon>Pseudomonadati</taxon>
        <taxon>Verrucomicrobiota</taxon>
        <taxon>Opitutia</taxon>
        <taxon>Opitutales</taxon>
        <taxon>Opitutaceae</taxon>
        <taxon>Oleiharenicola</taxon>
    </lineage>
</organism>
<dbReference type="Pfam" id="PF03023">
    <property type="entry name" value="MurJ"/>
    <property type="match status" value="1"/>
</dbReference>
<dbReference type="Proteomes" id="UP000290218">
    <property type="component" value="Unassembled WGS sequence"/>
</dbReference>
<feature type="transmembrane region" description="Helical" evidence="10">
    <location>
        <begin position="27"/>
        <end position="48"/>
    </location>
</feature>
<dbReference type="AlphaFoldDB" id="A0A4Q1CA83"/>
<dbReference type="OrthoDB" id="9804143at2"/>
<sequence>MSKNLKNISTVAGATVVSRVLGLVREIAITAVFGTGALASAYTSAFTLPNLFRRLLGEGALTAAFVPTLAHELEHRQRPAAFALVNKVISWLLLVTCGVVALAMLSLFGISAGLQTSGGVQSVSDTVQRWVLGADLAVILFPYMIVVCLAAAFSAACQVLGRFTEPAWSPVWLNLAILASLGLGGWWAWGDRERMHLLCAGVLTGGFLQMAVPAWVLWQEGWRPAFDLRSDDRVREIARLMGPTVIGSAVYLVNMAVSRFLGLSLNESAAMVLNLATRVMELPIGIFTAAIATVVFPLIARHAAKSDWVQLGADYHKGLRLVLVINVPAGVGLALLSEPVTRLLFERGAFTAGDTRIMTPILAACALGLPFLSFTTVALRGFYALKDTVTPVRAAMLSFVVNVVGSILLMRWFSTMGLALAGNLAVLAQGWYLQRKLAQRLPALGFAPVLPSLGKILLASLLMGVAVWGGAWALGRVTLPARLHDVLVVSALIPLAVAVYAGLLWLLKIEGREELAGLLRRVRDRKT</sequence>
<feature type="transmembrane region" description="Helical" evidence="10">
    <location>
        <begin position="88"/>
        <end position="110"/>
    </location>
</feature>
<dbReference type="GO" id="GO:0071555">
    <property type="term" value="P:cell wall organization"/>
    <property type="evidence" value="ECO:0007669"/>
    <property type="project" value="UniProtKB-UniRule"/>
</dbReference>
<dbReference type="InterPro" id="IPR004268">
    <property type="entry name" value="MurJ"/>
</dbReference>
<evidence type="ECO:0000256" key="8">
    <source>
        <dbReference type="ARBA" id="ARBA00060041"/>
    </source>
</evidence>
<keyword evidence="10 11" id="KW-0961">Cell wall biogenesis/degradation</keyword>
<keyword evidence="3 10" id="KW-0812">Transmembrane</keyword>
<evidence type="ECO:0000256" key="1">
    <source>
        <dbReference type="ARBA" id="ARBA00004651"/>
    </source>
</evidence>